<sequence length="115" mass="13610">MVMEQVMSSVMEKLKEALLMMLNFGGEIVSWFDEVFPPETRVEKINYWFHLALPYLIIALFLSLFMLCCYCVALLGWGLSKLINKKMMKAPGRNYNIYRDDFELDPSDYFRRLCD</sequence>
<protein>
    <submittedName>
        <fullName evidence="2">Uncharacterized protein</fullName>
    </submittedName>
</protein>
<dbReference type="EMBL" id="JAVYJV010000002">
    <property type="protein sequence ID" value="KAK4376567.1"/>
    <property type="molecule type" value="Genomic_DNA"/>
</dbReference>
<organism evidence="2 3">
    <name type="scientific">Anisodus tanguticus</name>
    <dbReference type="NCBI Taxonomy" id="243964"/>
    <lineage>
        <taxon>Eukaryota</taxon>
        <taxon>Viridiplantae</taxon>
        <taxon>Streptophyta</taxon>
        <taxon>Embryophyta</taxon>
        <taxon>Tracheophyta</taxon>
        <taxon>Spermatophyta</taxon>
        <taxon>Magnoliopsida</taxon>
        <taxon>eudicotyledons</taxon>
        <taxon>Gunneridae</taxon>
        <taxon>Pentapetalae</taxon>
        <taxon>asterids</taxon>
        <taxon>lamiids</taxon>
        <taxon>Solanales</taxon>
        <taxon>Solanaceae</taxon>
        <taxon>Solanoideae</taxon>
        <taxon>Hyoscyameae</taxon>
        <taxon>Anisodus</taxon>
    </lineage>
</organism>
<dbReference type="Proteomes" id="UP001291623">
    <property type="component" value="Unassembled WGS sequence"/>
</dbReference>
<keyword evidence="1" id="KW-0812">Transmembrane</keyword>
<accession>A0AAE1VPG8</accession>
<name>A0AAE1VPG8_9SOLA</name>
<feature type="transmembrane region" description="Helical" evidence="1">
    <location>
        <begin position="52"/>
        <end position="79"/>
    </location>
</feature>
<keyword evidence="1" id="KW-1133">Transmembrane helix</keyword>
<keyword evidence="3" id="KW-1185">Reference proteome</keyword>
<reference evidence="2" key="1">
    <citation type="submission" date="2023-12" db="EMBL/GenBank/DDBJ databases">
        <title>Genome assembly of Anisodus tanguticus.</title>
        <authorList>
            <person name="Wang Y.-J."/>
        </authorList>
    </citation>
    <scope>NUCLEOTIDE SEQUENCE</scope>
    <source>
        <strain evidence="2">KB-2021</strain>
        <tissue evidence="2">Leaf</tissue>
    </source>
</reference>
<proteinExistence type="predicted"/>
<comment type="caution">
    <text evidence="2">The sequence shown here is derived from an EMBL/GenBank/DDBJ whole genome shotgun (WGS) entry which is preliminary data.</text>
</comment>
<gene>
    <name evidence="2" type="ORF">RND71_002863</name>
</gene>
<evidence type="ECO:0000256" key="1">
    <source>
        <dbReference type="SAM" id="Phobius"/>
    </source>
</evidence>
<evidence type="ECO:0000313" key="2">
    <source>
        <dbReference type="EMBL" id="KAK4376567.1"/>
    </source>
</evidence>
<evidence type="ECO:0000313" key="3">
    <source>
        <dbReference type="Proteomes" id="UP001291623"/>
    </source>
</evidence>
<dbReference type="AlphaFoldDB" id="A0AAE1VPG8"/>
<keyword evidence="1" id="KW-0472">Membrane</keyword>